<organism evidence="2 3">
    <name type="scientific">Methylobacterium phyllostachyos</name>
    <dbReference type="NCBI Taxonomy" id="582672"/>
    <lineage>
        <taxon>Bacteria</taxon>
        <taxon>Pseudomonadati</taxon>
        <taxon>Pseudomonadota</taxon>
        <taxon>Alphaproteobacteria</taxon>
        <taxon>Hyphomicrobiales</taxon>
        <taxon>Methylobacteriaceae</taxon>
        <taxon>Methylobacterium</taxon>
    </lineage>
</organism>
<feature type="region of interest" description="Disordered" evidence="1">
    <location>
        <begin position="63"/>
        <end position="150"/>
    </location>
</feature>
<feature type="compositionally biased region" description="Low complexity" evidence="1">
    <location>
        <begin position="83"/>
        <end position="98"/>
    </location>
</feature>
<protein>
    <submittedName>
        <fullName evidence="2">Uncharacterized protein</fullName>
    </submittedName>
</protein>
<dbReference type="STRING" id="582672.SAMN05216360_10766"/>
<reference evidence="3" key="1">
    <citation type="submission" date="2016-10" db="EMBL/GenBank/DDBJ databases">
        <authorList>
            <person name="Varghese N."/>
            <person name="Submissions S."/>
        </authorList>
    </citation>
    <scope>NUCLEOTIDE SEQUENCE [LARGE SCALE GENOMIC DNA]</scope>
    <source>
        <strain evidence="3">BL47</strain>
    </source>
</reference>
<sequence>MVFPVGAASACGGLVPHLVTAAGTGDEFGVDGFRASRRPGLETRFLVTFVAAERGSVAAAARAQGLTATSVAHPRRGPRPEGRLLGPVARGADGGPPRCGDRGGAALRPAEDRPRFVCGGAPDLSVSRTPDRRGARQRGCDPGDPHDRTVHPDPGQLAQLQGGSHIVFDAVSVADAIAAPRAGAETLRREIQREPVVRTEFAPDFLLTFNLVNGVVDALA</sequence>
<evidence type="ECO:0000313" key="3">
    <source>
        <dbReference type="Proteomes" id="UP000198704"/>
    </source>
</evidence>
<name>A0A1H0A4D7_9HYPH</name>
<dbReference type="EMBL" id="FNHS01000007">
    <property type="protein sequence ID" value="SDN28390.1"/>
    <property type="molecule type" value="Genomic_DNA"/>
</dbReference>
<keyword evidence="3" id="KW-1185">Reference proteome</keyword>
<proteinExistence type="predicted"/>
<dbReference type="AlphaFoldDB" id="A0A1H0A4D7"/>
<feature type="compositionally biased region" description="Basic and acidic residues" evidence="1">
    <location>
        <begin position="129"/>
        <end position="150"/>
    </location>
</feature>
<dbReference type="Proteomes" id="UP000198704">
    <property type="component" value="Unassembled WGS sequence"/>
</dbReference>
<evidence type="ECO:0000256" key="1">
    <source>
        <dbReference type="SAM" id="MobiDB-lite"/>
    </source>
</evidence>
<accession>A0A1H0A4D7</accession>
<gene>
    <name evidence="2" type="ORF">SAMN05216360_10766</name>
</gene>
<evidence type="ECO:0000313" key="2">
    <source>
        <dbReference type="EMBL" id="SDN28390.1"/>
    </source>
</evidence>